<comment type="subcellular location">
    <subcellularLocation>
        <location evidence="1">Membrane</location>
        <topology evidence="1">Single-pass membrane protein</topology>
    </subcellularLocation>
</comment>
<evidence type="ECO:0000256" key="5">
    <source>
        <dbReference type="ARBA" id="ARBA00023136"/>
    </source>
</evidence>
<dbReference type="SUPFAM" id="SSF51230">
    <property type="entry name" value="Single hybrid motif"/>
    <property type="match status" value="1"/>
</dbReference>
<keyword evidence="5 6" id="KW-0472">Membrane</keyword>
<sequence length="268" mass="28077">MQFRKKALSKLQSPEELDLPVRFARPQGRLVLAVTVAVMTVAAFWAVGGSISTKLSAPGILTHAGGSYTLQSPIAGQVTEVLAEEGELLPADAPLLRLRTPQGEQAVRTVTGGLVTALVAGVGSVVETGADVATLERVDGPDDPLVAVLYIPGDGGSSVAVGARVDLTVQSVPQQRFGMLRGRVAQVGRAPRTPRQIGAFLGDADLAEQFTRRGNPVAVVVELERSESTESGYAWSSGDGPPYAVESRTPVTGAVRLPAQRPVEWLLP</sequence>
<keyword evidence="3 6" id="KW-0812">Transmembrane</keyword>
<keyword evidence="4 6" id="KW-1133">Transmembrane helix</keyword>
<name>A0A6G2BF13_9ACTN</name>
<evidence type="ECO:0000256" key="4">
    <source>
        <dbReference type="ARBA" id="ARBA00022989"/>
    </source>
</evidence>
<comment type="caution">
    <text evidence="7">The sequence shown here is derived from an EMBL/GenBank/DDBJ whole genome shotgun (WGS) entry which is preliminary data.</text>
</comment>
<protein>
    <submittedName>
        <fullName evidence="7">HlyD family efflux transporter periplasmic adaptor subunit</fullName>
    </submittedName>
</protein>
<evidence type="ECO:0000313" key="7">
    <source>
        <dbReference type="EMBL" id="MTE20653.1"/>
    </source>
</evidence>
<proteinExistence type="inferred from homology"/>
<dbReference type="PANTHER" id="PTHR30386">
    <property type="entry name" value="MEMBRANE FUSION SUBUNIT OF EMRAB-TOLC MULTIDRUG EFFLUX PUMP"/>
    <property type="match status" value="1"/>
</dbReference>
<dbReference type="PANTHER" id="PTHR30386:SF26">
    <property type="entry name" value="TRANSPORT PROTEIN COMB"/>
    <property type="match status" value="1"/>
</dbReference>
<reference evidence="7 8" key="1">
    <citation type="submission" date="2019-11" db="EMBL/GenBank/DDBJ databases">
        <authorList>
            <person name="Yuan L."/>
        </authorList>
    </citation>
    <scope>NUCLEOTIDE SEQUENCE [LARGE SCALE GENOMIC DNA]</scope>
    <source>
        <strain evidence="7 8">TRM43335</strain>
    </source>
</reference>
<keyword evidence="8" id="KW-1185">Reference proteome</keyword>
<comment type="similarity">
    <text evidence="2">Belongs to the membrane fusion protein (MFP) (TC 8.A.1) family.</text>
</comment>
<dbReference type="Proteomes" id="UP000473014">
    <property type="component" value="Unassembled WGS sequence"/>
</dbReference>
<evidence type="ECO:0000313" key="8">
    <source>
        <dbReference type="Proteomes" id="UP000473014"/>
    </source>
</evidence>
<dbReference type="InterPro" id="IPR050739">
    <property type="entry name" value="MFP"/>
</dbReference>
<dbReference type="RefSeq" id="WP_162466280.1">
    <property type="nucleotide sequence ID" value="NZ_WIXO01000001.1"/>
</dbReference>
<gene>
    <name evidence="7" type="ORF">F0L17_16360</name>
</gene>
<dbReference type="InterPro" id="IPR011053">
    <property type="entry name" value="Single_hybrid_motif"/>
</dbReference>
<dbReference type="AlphaFoldDB" id="A0A6G2BF13"/>
<evidence type="ECO:0000256" key="2">
    <source>
        <dbReference type="ARBA" id="ARBA00009477"/>
    </source>
</evidence>
<dbReference type="Gene3D" id="2.40.50.100">
    <property type="match status" value="1"/>
</dbReference>
<organism evidence="7 8">
    <name type="scientific">Streptomyces taklimakanensis</name>
    <dbReference type="NCBI Taxonomy" id="2569853"/>
    <lineage>
        <taxon>Bacteria</taxon>
        <taxon>Bacillati</taxon>
        <taxon>Actinomycetota</taxon>
        <taxon>Actinomycetes</taxon>
        <taxon>Kitasatosporales</taxon>
        <taxon>Streptomycetaceae</taxon>
        <taxon>Streptomyces</taxon>
    </lineage>
</organism>
<feature type="transmembrane region" description="Helical" evidence="6">
    <location>
        <begin position="30"/>
        <end position="48"/>
    </location>
</feature>
<evidence type="ECO:0000256" key="3">
    <source>
        <dbReference type="ARBA" id="ARBA00022692"/>
    </source>
</evidence>
<accession>A0A6G2BF13</accession>
<evidence type="ECO:0000256" key="1">
    <source>
        <dbReference type="ARBA" id="ARBA00004167"/>
    </source>
</evidence>
<dbReference type="GO" id="GO:0016020">
    <property type="term" value="C:membrane"/>
    <property type="evidence" value="ECO:0007669"/>
    <property type="project" value="UniProtKB-SubCell"/>
</dbReference>
<evidence type="ECO:0000256" key="6">
    <source>
        <dbReference type="SAM" id="Phobius"/>
    </source>
</evidence>
<dbReference type="EMBL" id="WIXO01000001">
    <property type="protein sequence ID" value="MTE20653.1"/>
    <property type="molecule type" value="Genomic_DNA"/>
</dbReference>